<dbReference type="GO" id="GO:0005524">
    <property type="term" value="F:ATP binding"/>
    <property type="evidence" value="ECO:0007669"/>
    <property type="project" value="UniProtKB-KW"/>
</dbReference>
<evidence type="ECO:0000256" key="5">
    <source>
        <dbReference type="SAM" id="MobiDB-lite"/>
    </source>
</evidence>
<dbReference type="InterPro" id="IPR027417">
    <property type="entry name" value="P-loop_NTPase"/>
</dbReference>
<dbReference type="Gene3D" id="1.20.58.1080">
    <property type="match status" value="1"/>
</dbReference>
<dbReference type="GO" id="GO:0000965">
    <property type="term" value="P:mitochondrial RNA 3'-end processing"/>
    <property type="evidence" value="ECO:0007669"/>
    <property type="project" value="TreeGrafter"/>
</dbReference>
<sequence>MVVIYRHIISSRGTQVFHDVHYARIATEMLVFGKYIYIYIYILTKNKHLCGDPSIVDIVEDLCASTGDNVTVNYYHRKTDLSLSPPLKNFTKLRRGDAVIAFSRKRIIKLKRLIEEKTDWKCAVVYGALPPETRKKQALLFNDPSSGYDILIASDAIGMGLNLNIGRVIFSAVEKFDGEAFRSLTTSEVKQIGGRAGRYGTEFSEGYVTAMDKNDVKHLKALWKNDITPIKKACVQPPNFLITTVSNLRPDKSLSKILQFFKDHVVLSESYFLTEMDSRIHIAESLEEVPDLSWSDQLYFQAAPIFTRDPEVMEAARHFARGCPKNLVELPREMISCAKKGPPRNDEDLLKLERLYKLLEIYVWLSQKIGEEVFVDVELARDMMENISELISQGLALLSKSTKARMKAGEKRRKRQQQKQQQIHQNGDGKAKGNKYTNKQRGSKNRFRK</sequence>
<dbReference type="GO" id="GO:0045025">
    <property type="term" value="C:mitochondrial degradosome"/>
    <property type="evidence" value="ECO:0007669"/>
    <property type="project" value="TreeGrafter"/>
</dbReference>
<dbReference type="InterPro" id="IPR001650">
    <property type="entry name" value="Helicase_C-like"/>
</dbReference>
<name>A0A7S2KJS9_BIGNA</name>
<dbReference type="GO" id="GO:0016787">
    <property type="term" value="F:hydrolase activity"/>
    <property type="evidence" value="ECO:0007669"/>
    <property type="project" value="UniProtKB-KW"/>
</dbReference>
<accession>A0A7S2KJS9</accession>
<keyword evidence="4" id="KW-0067">ATP-binding</keyword>
<dbReference type="PROSITE" id="PS51194">
    <property type="entry name" value="HELICASE_CTER"/>
    <property type="match status" value="1"/>
</dbReference>
<feature type="region of interest" description="Disordered" evidence="5">
    <location>
        <begin position="402"/>
        <end position="449"/>
    </location>
</feature>
<dbReference type="InterPro" id="IPR022192">
    <property type="entry name" value="SUV3_C"/>
</dbReference>
<dbReference type="InterPro" id="IPR050699">
    <property type="entry name" value="RNA-DNA_Helicase"/>
</dbReference>
<evidence type="ECO:0000256" key="3">
    <source>
        <dbReference type="ARBA" id="ARBA00022806"/>
    </source>
</evidence>
<dbReference type="PANTHER" id="PTHR12131:SF1">
    <property type="entry name" value="ATP-DEPENDENT RNA HELICASE SUPV3L1, MITOCHONDRIAL-RELATED"/>
    <property type="match status" value="1"/>
</dbReference>
<dbReference type="InterPro" id="IPR041082">
    <property type="entry name" value="Suv3_C_1"/>
</dbReference>
<dbReference type="PANTHER" id="PTHR12131">
    <property type="entry name" value="ATP-DEPENDENT RNA AND DNA HELICASE"/>
    <property type="match status" value="1"/>
</dbReference>
<feature type="domain" description="Helicase C-terminal" evidence="6">
    <location>
        <begin position="86"/>
        <end position="242"/>
    </location>
</feature>
<evidence type="ECO:0000313" key="7">
    <source>
        <dbReference type="EMBL" id="CAD9576966.1"/>
    </source>
</evidence>
<dbReference type="AlphaFoldDB" id="A0A7S2KJS9"/>
<dbReference type="FunFam" id="3.40.50.300:FF:000957">
    <property type="entry name" value="ATP-dependent RNA helicase SUV3L, mitochondrial"/>
    <property type="match status" value="1"/>
</dbReference>
<dbReference type="SUPFAM" id="SSF52540">
    <property type="entry name" value="P-loop containing nucleoside triphosphate hydrolases"/>
    <property type="match status" value="1"/>
</dbReference>
<proteinExistence type="predicted"/>
<gene>
    <name evidence="7" type="ORF">BIGN1055_LOCUS306</name>
</gene>
<reference evidence="7" key="1">
    <citation type="submission" date="2021-01" db="EMBL/GenBank/DDBJ databases">
        <authorList>
            <person name="Corre E."/>
            <person name="Pelletier E."/>
            <person name="Niang G."/>
            <person name="Scheremetjew M."/>
            <person name="Finn R."/>
            <person name="Kale V."/>
            <person name="Holt S."/>
            <person name="Cochrane G."/>
            <person name="Meng A."/>
            <person name="Brown T."/>
            <person name="Cohen L."/>
        </authorList>
    </citation>
    <scope>NUCLEOTIDE SEQUENCE</scope>
    <source>
        <strain evidence="7">CCMP1258.1</strain>
    </source>
</reference>
<keyword evidence="2" id="KW-0378">Hydrolase</keyword>
<organism evidence="7">
    <name type="scientific">Bigelowiella natans</name>
    <name type="common">Pedinomonas minutissima</name>
    <name type="synonym">Chlorarachnion sp. (strain CCMP621)</name>
    <dbReference type="NCBI Taxonomy" id="227086"/>
    <lineage>
        <taxon>Eukaryota</taxon>
        <taxon>Sar</taxon>
        <taxon>Rhizaria</taxon>
        <taxon>Cercozoa</taxon>
        <taxon>Chlorarachniophyceae</taxon>
        <taxon>Bigelowiella</taxon>
    </lineage>
</organism>
<evidence type="ECO:0000256" key="2">
    <source>
        <dbReference type="ARBA" id="ARBA00022801"/>
    </source>
</evidence>
<dbReference type="Gene3D" id="3.40.50.300">
    <property type="entry name" value="P-loop containing nucleotide triphosphate hydrolases"/>
    <property type="match status" value="1"/>
</dbReference>
<dbReference type="Pfam" id="PF00271">
    <property type="entry name" value="Helicase_C"/>
    <property type="match status" value="1"/>
</dbReference>
<dbReference type="Pfam" id="PF12513">
    <property type="entry name" value="SUV3_C"/>
    <property type="match status" value="1"/>
</dbReference>
<keyword evidence="3" id="KW-0347">Helicase</keyword>
<keyword evidence="1" id="KW-0547">Nucleotide-binding</keyword>
<feature type="compositionally biased region" description="Basic residues" evidence="5">
    <location>
        <begin position="402"/>
        <end position="417"/>
    </location>
</feature>
<dbReference type="GO" id="GO:0004386">
    <property type="term" value="F:helicase activity"/>
    <property type="evidence" value="ECO:0007669"/>
    <property type="project" value="UniProtKB-KW"/>
</dbReference>
<evidence type="ECO:0000259" key="6">
    <source>
        <dbReference type="PROSITE" id="PS51194"/>
    </source>
</evidence>
<dbReference type="SMART" id="SM00490">
    <property type="entry name" value="HELICc"/>
    <property type="match status" value="1"/>
</dbReference>
<dbReference type="EMBL" id="HBHA01000472">
    <property type="protein sequence ID" value="CAD9576966.1"/>
    <property type="molecule type" value="Transcribed_RNA"/>
</dbReference>
<dbReference type="Pfam" id="PF18147">
    <property type="entry name" value="Suv3_C_1"/>
    <property type="match status" value="1"/>
</dbReference>
<evidence type="ECO:0000256" key="4">
    <source>
        <dbReference type="ARBA" id="ARBA00022840"/>
    </source>
</evidence>
<evidence type="ECO:0000256" key="1">
    <source>
        <dbReference type="ARBA" id="ARBA00022741"/>
    </source>
</evidence>
<protein>
    <recommendedName>
        <fullName evidence="6">Helicase C-terminal domain-containing protein</fullName>
    </recommendedName>
</protein>
<dbReference type="CDD" id="cd18805">
    <property type="entry name" value="SF2_C_suv3"/>
    <property type="match status" value="1"/>
</dbReference>